<evidence type="ECO:0000256" key="2">
    <source>
        <dbReference type="ARBA" id="ARBA00013090"/>
    </source>
</evidence>
<name>A0A937FH08_9CLOT</name>
<dbReference type="PROSITE" id="PS00923">
    <property type="entry name" value="ASP_GLU_RACEMASE_1"/>
    <property type="match status" value="1"/>
</dbReference>
<comment type="function">
    <text evidence="8">Provides the (R)-glutamate required for cell wall biosynthesis.</text>
</comment>
<dbReference type="Proteomes" id="UP000623681">
    <property type="component" value="Unassembled WGS sequence"/>
</dbReference>
<dbReference type="InterPro" id="IPR004391">
    <property type="entry name" value="Glu_race"/>
</dbReference>
<evidence type="ECO:0000313" key="10">
    <source>
        <dbReference type="Proteomes" id="UP000623681"/>
    </source>
</evidence>
<feature type="binding site" evidence="8">
    <location>
        <begin position="78"/>
        <end position="79"/>
    </location>
    <ligand>
        <name>substrate</name>
    </ligand>
</feature>
<dbReference type="InterPro" id="IPR001920">
    <property type="entry name" value="Asp/Glu_race"/>
</dbReference>
<dbReference type="GO" id="GO:0071555">
    <property type="term" value="P:cell wall organization"/>
    <property type="evidence" value="ECO:0007669"/>
    <property type="project" value="UniProtKB-KW"/>
</dbReference>
<evidence type="ECO:0000256" key="4">
    <source>
        <dbReference type="ARBA" id="ARBA00022984"/>
    </source>
</evidence>
<gene>
    <name evidence="8" type="primary">murI</name>
    <name evidence="9" type="ORF">JK634_06230</name>
</gene>
<dbReference type="GO" id="GO:0009252">
    <property type="term" value="P:peptidoglycan biosynthetic process"/>
    <property type="evidence" value="ECO:0007669"/>
    <property type="project" value="UniProtKB-UniRule"/>
</dbReference>
<dbReference type="PANTHER" id="PTHR21198">
    <property type="entry name" value="GLUTAMATE RACEMASE"/>
    <property type="match status" value="1"/>
</dbReference>
<keyword evidence="3 8" id="KW-0133">Cell shape</keyword>
<evidence type="ECO:0000256" key="6">
    <source>
        <dbReference type="ARBA" id="ARBA00023316"/>
    </source>
</evidence>
<dbReference type="InterPro" id="IPR018187">
    <property type="entry name" value="Asp/Glu_racemase_AS_1"/>
</dbReference>
<dbReference type="PANTHER" id="PTHR21198:SF3">
    <property type="entry name" value="GLUTAMATE RACEMASE"/>
    <property type="match status" value="1"/>
</dbReference>
<evidence type="ECO:0000256" key="3">
    <source>
        <dbReference type="ARBA" id="ARBA00022960"/>
    </source>
</evidence>
<dbReference type="EMBL" id="JAESWA010000019">
    <property type="protein sequence ID" value="MBL4931396.1"/>
    <property type="molecule type" value="Genomic_DNA"/>
</dbReference>
<sequence length="257" mass="28766">MEELIKNRPIGFFDSGVGGLSVLKKAIEHMPEENYIYLGDSANAPYGVKSIEEIKRLTLENVEFLLGKGVKAIVVACNTATSVAIEELRAKYRNMPIIGIEPALKPAVELQQLGRIVIMATNATLKEKKFKNLMNEYSFGKDIYPLPCPGLVEFVENGILNGERLEQFLKKILEEASKEEIASIVLGCTHYPFVKETIQKVVGEKVTILDGSLGTVKELKRKLIRNEIKQIESEKGYVKIYNTLEEKIKLSHTLINA</sequence>
<feature type="active site" description="Proton donor/acceptor" evidence="8">
    <location>
        <position position="188"/>
    </location>
</feature>
<evidence type="ECO:0000256" key="8">
    <source>
        <dbReference type="HAMAP-Rule" id="MF_00258"/>
    </source>
</evidence>
<dbReference type="Gene3D" id="3.40.50.1860">
    <property type="match status" value="2"/>
</dbReference>
<dbReference type="GO" id="GO:0008881">
    <property type="term" value="F:glutamate racemase activity"/>
    <property type="evidence" value="ECO:0007669"/>
    <property type="project" value="UniProtKB-UniRule"/>
</dbReference>
<comment type="similarity">
    <text evidence="8">Belongs to the aspartate/glutamate racemases family.</text>
</comment>
<proteinExistence type="inferred from homology"/>
<dbReference type="InterPro" id="IPR033134">
    <property type="entry name" value="Asp/Glu_racemase_AS_2"/>
</dbReference>
<reference evidence="9" key="1">
    <citation type="submission" date="2021-01" db="EMBL/GenBank/DDBJ databases">
        <title>Genome public.</title>
        <authorList>
            <person name="Liu C."/>
            <person name="Sun Q."/>
        </authorList>
    </citation>
    <scope>NUCLEOTIDE SEQUENCE</scope>
    <source>
        <strain evidence="9">YIM B02565</strain>
    </source>
</reference>
<dbReference type="InterPro" id="IPR015942">
    <property type="entry name" value="Asp/Glu/hydantoin_racemase"/>
</dbReference>
<dbReference type="HAMAP" id="MF_00258">
    <property type="entry name" value="Glu_racemase"/>
    <property type="match status" value="1"/>
</dbReference>
<comment type="caution">
    <text evidence="9">The sequence shown here is derived from an EMBL/GenBank/DDBJ whole genome shotgun (WGS) entry which is preliminary data.</text>
</comment>
<dbReference type="AlphaFoldDB" id="A0A937FH08"/>
<dbReference type="Pfam" id="PF01177">
    <property type="entry name" value="Asp_Glu_race"/>
    <property type="match status" value="1"/>
</dbReference>
<feature type="binding site" evidence="8">
    <location>
        <begin position="14"/>
        <end position="15"/>
    </location>
    <ligand>
        <name>substrate</name>
    </ligand>
</feature>
<keyword evidence="10" id="KW-1185">Reference proteome</keyword>
<protein>
    <recommendedName>
        <fullName evidence="7 8">Glutamate racemase</fullName>
        <ecNumber evidence="2 8">5.1.1.3</ecNumber>
    </recommendedName>
</protein>
<comment type="pathway">
    <text evidence="8">Cell wall biogenesis; peptidoglycan biosynthesis.</text>
</comment>
<keyword evidence="6 8" id="KW-0961">Cell wall biogenesis/degradation</keyword>
<comment type="catalytic activity">
    <reaction evidence="1 8">
        <text>L-glutamate = D-glutamate</text>
        <dbReference type="Rhea" id="RHEA:12813"/>
        <dbReference type="ChEBI" id="CHEBI:29985"/>
        <dbReference type="ChEBI" id="CHEBI:29986"/>
        <dbReference type="EC" id="5.1.1.3"/>
    </reaction>
</comment>
<dbReference type="RefSeq" id="WP_202766833.1">
    <property type="nucleotide sequence ID" value="NZ_JAESWA010000019.1"/>
</dbReference>
<keyword evidence="5 8" id="KW-0413">Isomerase</keyword>
<evidence type="ECO:0000256" key="1">
    <source>
        <dbReference type="ARBA" id="ARBA00001602"/>
    </source>
</evidence>
<evidence type="ECO:0000256" key="5">
    <source>
        <dbReference type="ARBA" id="ARBA00023235"/>
    </source>
</evidence>
<dbReference type="SUPFAM" id="SSF53681">
    <property type="entry name" value="Aspartate/glutamate racemase"/>
    <property type="match status" value="2"/>
</dbReference>
<dbReference type="GO" id="GO:0008360">
    <property type="term" value="P:regulation of cell shape"/>
    <property type="evidence" value="ECO:0007669"/>
    <property type="project" value="UniProtKB-KW"/>
</dbReference>
<dbReference type="NCBIfam" id="TIGR00067">
    <property type="entry name" value="glut_race"/>
    <property type="match status" value="1"/>
</dbReference>
<dbReference type="FunFam" id="3.40.50.1860:FF:000002">
    <property type="entry name" value="Glutamate racemase"/>
    <property type="match status" value="1"/>
</dbReference>
<evidence type="ECO:0000256" key="7">
    <source>
        <dbReference type="ARBA" id="ARBA00070053"/>
    </source>
</evidence>
<evidence type="ECO:0000313" key="9">
    <source>
        <dbReference type="EMBL" id="MBL4931396.1"/>
    </source>
</evidence>
<accession>A0A937FH08</accession>
<feature type="binding site" evidence="8">
    <location>
        <begin position="46"/>
        <end position="47"/>
    </location>
    <ligand>
        <name>substrate</name>
    </ligand>
</feature>
<feature type="active site" description="Proton donor/acceptor" evidence="8">
    <location>
        <position position="77"/>
    </location>
</feature>
<dbReference type="PROSITE" id="PS00924">
    <property type="entry name" value="ASP_GLU_RACEMASE_2"/>
    <property type="match status" value="1"/>
</dbReference>
<organism evidence="9 10">
    <name type="scientific">Clostridium paridis</name>
    <dbReference type="NCBI Taxonomy" id="2803863"/>
    <lineage>
        <taxon>Bacteria</taxon>
        <taxon>Bacillati</taxon>
        <taxon>Bacillota</taxon>
        <taxon>Clostridia</taxon>
        <taxon>Eubacteriales</taxon>
        <taxon>Clostridiaceae</taxon>
        <taxon>Clostridium</taxon>
    </lineage>
</organism>
<keyword evidence="4 8" id="KW-0573">Peptidoglycan synthesis</keyword>
<dbReference type="EC" id="5.1.1.3" evidence="2 8"/>
<feature type="binding site" evidence="8">
    <location>
        <begin position="189"/>
        <end position="190"/>
    </location>
    <ligand>
        <name>substrate</name>
    </ligand>
</feature>